<dbReference type="GO" id="GO:0005634">
    <property type="term" value="C:nucleus"/>
    <property type="evidence" value="ECO:0007669"/>
    <property type="project" value="UniProtKB-SubCell"/>
</dbReference>
<feature type="compositionally biased region" description="Low complexity" evidence="6">
    <location>
        <begin position="1409"/>
        <end position="1418"/>
    </location>
</feature>
<dbReference type="PANTHER" id="PTHR32086">
    <property type="entry name" value="FANCONI ANEMIA GROUP D2 PROTEIN"/>
    <property type="match status" value="1"/>
</dbReference>
<evidence type="ECO:0000256" key="5">
    <source>
        <dbReference type="ARBA" id="ARBA00093456"/>
    </source>
</evidence>
<dbReference type="Proteomes" id="UP000025227">
    <property type="component" value="Unplaced"/>
</dbReference>
<dbReference type="OMA" id="QCIRGNT"/>
<sequence length="1437" mass="162545">MWSDAEDDLFDDFTDAAPAAVDGARGDSFDCFVHPDTGSQRSFDGKNMHANSISIPRDTQRRDRIVVSFDNDHGEPVEPSNEFEKMLLREGIEVRRDENYSKYMYIGDITSDVLAIKLESSMRVRRFKDDLLEAFEEALKQQENLITYLEASHSSCGIQESIFRVLILCRSSQGKVFDLLMSQLQNLQKGNQKETLNLSHLCIAQMRFINRIYCSQTLFCSIFERDIEKWSPPIRNSLISSIPEVLTDVVVQQEAVKELQSLLLRDVKTDPIGCKLAVISALSLLNADVETSKRMQDKLTKSLSDFDVELLPSLIDLLTQRLEISNKGALANLLTQLSTNLYVDRLRITRRGKLHITLDGLVGEIFDKISQFVVLSGETGWKEVQRFFRSEKSTEKSGATQAASQDSVADSDPDSSRALTLFDILLSIDLLALRTCPLSASNVIKQRFLLSQDNLESLSRLFGEALKFKSLCERNVSPLISIAQQCLWSAKEETQKFGAKLFKDLFIALTKCREHILKTMLSHSVQSESESEAVLYELTDLIDTNAEAIEPFISLITEYFFILDRMSIPNIKRFFRAIFRLYAAKPSTATQKDNLNDMIPLFLRSANNVQPVFGVLAVLIKLETALLLDESSSRESDVECSLKLLEEARSSSAYIRTCCYNELPEVLRMCFGCSKSSAMNQWLTVFIEEFRSDFFTDSYEPSRELEGERYANSETSLWLKCLDGQNLGEAIPLLEAVTEAIRLQETWPSAETMEATQRDRWTRIFYALNANISMEGVEGDSKDSCDALFRTIQWIRTLYNVFAEEEACPAVDSGTIDVLWTKKFLLMFECHKELISKVKSLGQWPLPDRTPLSMVTVVAAEAKKKPVKKAPKRKRAAVIEEDVPPPTQPILSKEIESKSRSGRNVTLAKMMSCMKPLKLSAVVKLLELMQGKRRASIFLIEHLLEILVQVCPRVAKKSLPWAKRSKVGICIHGDLAVVFGLIEKLLPVFWSTFSRTVSYFRDFMNSSAVVTNEADVVEQLANLFRLCLATLEHLFSWNHITSLPSDSDAVSSRKKSRRDKLMGIIEHCILQEDGERSAGSEAEVNVYGYLVDVCEQVPNVGVAIALLGCISVLRAPSEELSNKMARYTLGFLKKEWVDKEGHPLKGATLTSAVRKILSHYLRLRPVQYRLCAIQWILAKKLADLIPHEERRKSKVYEQDSDDHEMNERYTGQIFACFTRATFGTIYKVLFIAMNDALTETEISPSNSCILRRGSVQEYLHTWSIAAGCVALFGLMLRVRELRNTSLLVTAIKEGRRFLALMSNKNGSFMYLLEEKSRLASVTDRVVEIIKSVQIGNRNFQNICVHAKANRSNILLKLVPDFRVTNEQWMRAIQAKFVGINCEDAFEIGLLKPRDINGEEIVYSADERSPSISSESSTEQNAEEVQADSDDSRTSEVF</sequence>
<dbReference type="OrthoDB" id="27031at2759"/>
<accession>A0A7I4YFR1</accession>
<keyword evidence="2" id="KW-1017">Isopeptide bond</keyword>
<protein>
    <submittedName>
        <fullName evidence="8">Nucleolar protein 9</fullName>
    </submittedName>
</protein>
<feature type="region of interest" description="Disordered" evidence="6">
    <location>
        <begin position="1401"/>
        <end position="1437"/>
    </location>
</feature>
<dbReference type="GO" id="GO:0031573">
    <property type="term" value="P:mitotic intra-S DNA damage checkpoint signaling"/>
    <property type="evidence" value="ECO:0007669"/>
    <property type="project" value="TreeGrafter"/>
</dbReference>
<dbReference type="Pfam" id="PF14631">
    <property type="entry name" value="FancD2"/>
    <property type="match status" value="1"/>
</dbReference>
<reference evidence="8" key="1">
    <citation type="submission" date="2020-12" db="UniProtKB">
        <authorList>
            <consortium name="WormBaseParasite"/>
        </authorList>
    </citation>
    <scope>IDENTIFICATION</scope>
    <source>
        <strain evidence="8">MHco3</strain>
    </source>
</reference>
<evidence type="ECO:0000256" key="1">
    <source>
        <dbReference type="ARBA" id="ARBA00004123"/>
    </source>
</evidence>
<dbReference type="GO" id="GO:0007129">
    <property type="term" value="P:homologous chromosome pairing at meiosis"/>
    <property type="evidence" value="ECO:0007669"/>
    <property type="project" value="TreeGrafter"/>
</dbReference>
<dbReference type="WBParaSite" id="HCON_00096840-00001">
    <property type="protein sequence ID" value="HCON_00096840-00001"/>
    <property type="gene ID" value="HCON_00096840"/>
</dbReference>
<dbReference type="PANTHER" id="PTHR32086:SF0">
    <property type="entry name" value="FANCONI ANEMIA GROUP D2 PROTEIN"/>
    <property type="match status" value="1"/>
</dbReference>
<dbReference type="GO" id="GO:1990918">
    <property type="term" value="P:double-strand break repair involved in meiotic recombination"/>
    <property type="evidence" value="ECO:0007669"/>
    <property type="project" value="TreeGrafter"/>
</dbReference>
<keyword evidence="7" id="KW-1185">Reference proteome</keyword>
<evidence type="ECO:0000313" key="8">
    <source>
        <dbReference type="WBParaSite" id="HCON_00096840-00001"/>
    </source>
</evidence>
<feature type="compositionally biased region" description="Polar residues" evidence="6">
    <location>
        <begin position="396"/>
        <end position="408"/>
    </location>
</feature>
<dbReference type="InterPro" id="IPR029448">
    <property type="entry name" value="FANCD2"/>
</dbReference>
<evidence type="ECO:0000256" key="3">
    <source>
        <dbReference type="ARBA" id="ARBA00022843"/>
    </source>
</evidence>
<evidence type="ECO:0000313" key="7">
    <source>
        <dbReference type="Proteomes" id="UP000025227"/>
    </source>
</evidence>
<proteinExistence type="inferred from homology"/>
<name>A0A7I4YFR1_HAECO</name>
<organism evidence="7 8">
    <name type="scientific">Haemonchus contortus</name>
    <name type="common">Barber pole worm</name>
    <dbReference type="NCBI Taxonomy" id="6289"/>
    <lineage>
        <taxon>Eukaryota</taxon>
        <taxon>Metazoa</taxon>
        <taxon>Ecdysozoa</taxon>
        <taxon>Nematoda</taxon>
        <taxon>Chromadorea</taxon>
        <taxon>Rhabditida</taxon>
        <taxon>Rhabditina</taxon>
        <taxon>Rhabditomorpha</taxon>
        <taxon>Strongyloidea</taxon>
        <taxon>Trichostrongylidae</taxon>
        <taxon>Haemonchus</taxon>
    </lineage>
</organism>
<evidence type="ECO:0000256" key="6">
    <source>
        <dbReference type="SAM" id="MobiDB-lite"/>
    </source>
</evidence>
<evidence type="ECO:0000256" key="2">
    <source>
        <dbReference type="ARBA" id="ARBA00022499"/>
    </source>
</evidence>
<keyword evidence="3" id="KW-0832">Ubl conjugation</keyword>
<keyword evidence="4" id="KW-0539">Nucleus</keyword>
<comment type="similarity">
    <text evidence="5">Belongs to the Fanconi anemia protein FANCD2 family.</text>
</comment>
<evidence type="ECO:0000256" key="4">
    <source>
        <dbReference type="ARBA" id="ARBA00023242"/>
    </source>
</evidence>
<feature type="region of interest" description="Disordered" evidence="6">
    <location>
        <begin position="395"/>
        <end position="414"/>
    </location>
</feature>
<comment type="subcellular location">
    <subcellularLocation>
        <location evidence="1">Nucleus</location>
    </subcellularLocation>
</comment>
<dbReference type="GO" id="GO:0070182">
    <property type="term" value="F:DNA polymerase binding"/>
    <property type="evidence" value="ECO:0007669"/>
    <property type="project" value="TreeGrafter"/>
</dbReference>
<dbReference type="GO" id="GO:0000793">
    <property type="term" value="C:condensed chromosome"/>
    <property type="evidence" value="ECO:0007669"/>
    <property type="project" value="TreeGrafter"/>
</dbReference>
<dbReference type="GO" id="GO:0036297">
    <property type="term" value="P:interstrand cross-link repair"/>
    <property type="evidence" value="ECO:0007669"/>
    <property type="project" value="TreeGrafter"/>
</dbReference>